<gene>
    <name evidence="2" type="ORF">MNBD_GAMMA03-569</name>
</gene>
<dbReference type="GO" id="GO:0016747">
    <property type="term" value="F:acyltransferase activity, transferring groups other than amino-acyl groups"/>
    <property type="evidence" value="ECO:0007669"/>
    <property type="project" value="InterPro"/>
</dbReference>
<evidence type="ECO:0000313" key="2">
    <source>
        <dbReference type="EMBL" id="VAW46466.1"/>
    </source>
</evidence>
<dbReference type="EMBL" id="UOFC01000102">
    <property type="protein sequence ID" value="VAW46466.1"/>
    <property type="molecule type" value="Genomic_DNA"/>
</dbReference>
<dbReference type="PANTHER" id="PTHR43617">
    <property type="entry name" value="L-AMINO ACID N-ACETYLTRANSFERASE"/>
    <property type="match status" value="1"/>
</dbReference>
<dbReference type="InterPro" id="IPR000182">
    <property type="entry name" value="GNAT_dom"/>
</dbReference>
<sequence>MRIEVNFYPAKYDDAESINVLINQAYRGKDGWTKETEIVEGERSSINDVKALIKNPKTHLFVAEINGSIVACVCLEKEKDQTYIGTFAVNPAFQNQGIGDQVLRFAEAYAMNPLGSKKLMMVVISQREELISFYERRGYKRTGDISEYPVHLNVGVPVVEGLTIECLEKNTE</sequence>
<dbReference type="Pfam" id="PF00583">
    <property type="entry name" value="Acetyltransf_1"/>
    <property type="match status" value="1"/>
</dbReference>
<dbReference type="Gene3D" id="3.40.630.30">
    <property type="match status" value="1"/>
</dbReference>
<reference evidence="2" key="1">
    <citation type="submission" date="2018-06" db="EMBL/GenBank/DDBJ databases">
        <authorList>
            <person name="Zhirakovskaya E."/>
        </authorList>
    </citation>
    <scope>NUCLEOTIDE SEQUENCE</scope>
</reference>
<name>A0A3B0WQE1_9ZZZZ</name>
<accession>A0A3B0WQE1</accession>
<organism evidence="2">
    <name type="scientific">hydrothermal vent metagenome</name>
    <dbReference type="NCBI Taxonomy" id="652676"/>
    <lineage>
        <taxon>unclassified sequences</taxon>
        <taxon>metagenomes</taxon>
        <taxon>ecological metagenomes</taxon>
    </lineage>
</organism>
<dbReference type="CDD" id="cd04301">
    <property type="entry name" value="NAT_SF"/>
    <property type="match status" value="1"/>
</dbReference>
<dbReference type="SUPFAM" id="SSF55729">
    <property type="entry name" value="Acyl-CoA N-acyltransferases (Nat)"/>
    <property type="match status" value="1"/>
</dbReference>
<feature type="domain" description="N-acetyltransferase" evidence="1">
    <location>
        <begin position="5"/>
        <end position="165"/>
    </location>
</feature>
<dbReference type="AlphaFoldDB" id="A0A3B0WQE1"/>
<evidence type="ECO:0000259" key="1">
    <source>
        <dbReference type="PROSITE" id="PS51186"/>
    </source>
</evidence>
<protein>
    <recommendedName>
        <fullName evidence="1">N-acetyltransferase domain-containing protein</fullName>
    </recommendedName>
</protein>
<dbReference type="PANTHER" id="PTHR43617:SF9">
    <property type="entry name" value="GNAT FAMILY ACETYLTRANSFERASE"/>
    <property type="match status" value="1"/>
</dbReference>
<dbReference type="InterPro" id="IPR050276">
    <property type="entry name" value="MshD_Acetyltransferase"/>
</dbReference>
<dbReference type="InterPro" id="IPR016181">
    <property type="entry name" value="Acyl_CoA_acyltransferase"/>
</dbReference>
<dbReference type="PROSITE" id="PS51186">
    <property type="entry name" value="GNAT"/>
    <property type="match status" value="1"/>
</dbReference>
<proteinExistence type="predicted"/>